<feature type="repeat" description="ANK" evidence="3">
    <location>
        <begin position="474"/>
        <end position="506"/>
    </location>
</feature>
<dbReference type="PROSITE" id="PS50297">
    <property type="entry name" value="ANK_REP_REGION"/>
    <property type="match status" value="3"/>
</dbReference>
<feature type="repeat" description="ANK" evidence="3">
    <location>
        <begin position="507"/>
        <end position="539"/>
    </location>
</feature>
<gene>
    <name evidence="6" type="ORF">MONBRDRAFT_7785</name>
</gene>
<dbReference type="EMBL" id="CH991549">
    <property type="protein sequence ID" value="EDQ89831.1"/>
    <property type="molecule type" value="Genomic_DNA"/>
</dbReference>
<keyword evidence="7" id="KW-1185">Reference proteome</keyword>
<dbReference type="STRING" id="81824.A9UYB4"/>
<feature type="region of interest" description="Disordered" evidence="4">
    <location>
        <begin position="601"/>
        <end position="622"/>
    </location>
</feature>
<keyword evidence="1" id="KW-0677">Repeat</keyword>
<sequence>MHARLSATLGVVALALLVTLNGAAAQEQKYISGYILLNGARNGRVLGLEGSKTLERAGLNVSNSGDFGYAQLEDSILKLRQAGVEVFLSMGGWNYNCYPYMYMRYSVGGYGPNTPNYWKINKFGSGSLDGCKSDTQYCYVCEPPSENTTLLSFSIFPEVNHSSVWQQAIQYVTSTTQNVTPEWHPELSPGSTFVDSKTGIAVYKYTAIAKTLMIHISNIKPDLKLSTAASAVGAWSTAWWGGNLKGVWYWAKQWFPDVIDFMSTGPNAGGINVMTYDLSDNPQFHECPQDNVCTLSQQVQFYMQTYSQAQIPAFVGYEVGTPACSVEDLRSILSHFDRRLEVDQRDGTGYGAIHYAASAGQAEALAVLLEFGGDVNLLNTQKGQTPLHCACNSCHLNVVKEILKHREVAPAIARLLVEAEIVSLLCQAGATIPDGMVAKNSPPPPILLAAHHGHAGAVQALLTAGAHPDATDLRGHRALHKAARAGHVPCVEVLLRGKANPNATDKNNNTPLTYASDMGHPGICSRLLRAGAQISIASTASQGNPLHAAARNKRNKVVQVLVQEASRDDLDINAADKNGYTALHLAALNGDVATSRVLVQHGADTTRRNKRGRTPSQEAQHAKHVQLANLLGDAARLLDEPVLGASTPTPAQLPRTSSQRLPQRRSVRHSASATQARP</sequence>
<dbReference type="SMART" id="SM00248">
    <property type="entry name" value="ANK"/>
    <property type="match status" value="7"/>
</dbReference>
<dbReference type="GeneID" id="5890604"/>
<dbReference type="eggNOG" id="KOG4177">
    <property type="taxonomic scope" value="Eukaryota"/>
</dbReference>
<dbReference type="Pfam" id="PF12796">
    <property type="entry name" value="Ank_2"/>
    <property type="match status" value="3"/>
</dbReference>
<dbReference type="InterPro" id="IPR036770">
    <property type="entry name" value="Ankyrin_rpt-contain_sf"/>
</dbReference>
<feature type="compositionally biased region" description="Polar residues" evidence="4">
    <location>
        <begin position="646"/>
        <end position="661"/>
    </location>
</feature>
<feature type="region of interest" description="Disordered" evidence="4">
    <location>
        <begin position="644"/>
        <end position="678"/>
    </location>
</feature>
<dbReference type="PANTHER" id="PTHR24198:SF165">
    <property type="entry name" value="ANKYRIN REPEAT-CONTAINING PROTEIN-RELATED"/>
    <property type="match status" value="1"/>
</dbReference>
<evidence type="ECO:0000256" key="1">
    <source>
        <dbReference type="ARBA" id="ARBA00022737"/>
    </source>
</evidence>
<keyword evidence="5" id="KW-0732">Signal</keyword>
<evidence type="ECO:0000313" key="6">
    <source>
        <dbReference type="EMBL" id="EDQ89831.1"/>
    </source>
</evidence>
<feature type="signal peptide" evidence="5">
    <location>
        <begin position="1"/>
        <end position="25"/>
    </location>
</feature>
<dbReference type="PANTHER" id="PTHR24198">
    <property type="entry name" value="ANKYRIN REPEAT AND PROTEIN KINASE DOMAIN-CONTAINING PROTEIN"/>
    <property type="match status" value="1"/>
</dbReference>
<dbReference type="RefSeq" id="XP_001745253.1">
    <property type="nucleotide sequence ID" value="XM_001745201.1"/>
</dbReference>
<feature type="compositionally biased region" description="Polar residues" evidence="4">
    <location>
        <begin position="669"/>
        <end position="678"/>
    </location>
</feature>
<reference evidence="6 7" key="1">
    <citation type="journal article" date="2008" name="Nature">
        <title>The genome of the choanoflagellate Monosiga brevicollis and the origin of metazoans.</title>
        <authorList>
            <consortium name="JGI Sequencing"/>
            <person name="King N."/>
            <person name="Westbrook M.J."/>
            <person name="Young S.L."/>
            <person name="Kuo A."/>
            <person name="Abedin M."/>
            <person name="Chapman J."/>
            <person name="Fairclough S."/>
            <person name="Hellsten U."/>
            <person name="Isogai Y."/>
            <person name="Letunic I."/>
            <person name="Marr M."/>
            <person name="Pincus D."/>
            <person name="Putnam N."/>
            <person name="Rokas A."/>
            <person name="Wright K.J."/>
            <person name="Zuzow R."/>
            <person name="Dirks W."/>
            <person name="Good M."/>
            <person name="Goodstein D."/>
            <person name="Lemons D."/>
            <person name="Li W."/>
            <person name="Lyons J.B."/>
            <person name="Morris A."/>
            <person name="Nichols S."/>
            <person name="Richter D.J."/>
            <person name="Salamov A."/>
            <person name="Bork P."/>
            <person name="Lim W.A."/>
            <person name="Manning G."/>
            <person name="Miller W.T."/>
            <person name="McGinnis W."/>
            <person name="Shapiro H."/>
            <person name="Tjian R."/>
            <person name="Grigoriev I.V."/>
            <person name="Rokhsar D."/>
        </authorList>
    </citation>
    <scope>NUCLEOTIDE SEQUENCE [LARGE SCALE GENOMIC DNA]</scope>
    <source>
        <strain evidence="7">MX1 / ATCC 50154</strain>
    </source>
</reference>
<feature type="repeat" description="ANK" evidence="3">
    <location>
        <begin position="348"/>
        <end position="380"/>
    </location>
</feature>
<keyword evidence="2 3" id="KW-0040">ANK repeat</keyword>
<accession>A9UYB4</accession>
<evidence type="ECO:0000256" key="5">
    <source>
        <dbReference type="SAM" id="SignalP"/>
    </source>
</evidence>
<proteinExistence type="predicted"/>
<dbReference type="Proteomes" id="UP000001357">
    <property type="component" value="Unassembled WGS sequence"/>
</dbReference>
<feature type="repeat" description="ANK" evidence="3">
    <location>
        <begin position="578"/>
        <end position="610"/>
    </location>
</feature>
<dbReference type="InParanoid" id="A9UYB4"/>
<dbReference type="AlphaFoldDB" id="A9UYB4"/>
<evidence type="ECO:0000256" key="3">
    <source>
        <dbReference type="PROSITE-ProRule" id="PRU00023"/>
    </source>
</evidence>
<dbReference type="Gene3D" id="1.25.40.20">
    <property type="entry name" value="Ankyrin repeat-containing domain"/>
    <property type="match status" value="3"/>
</dbReference>
<evidence type="ECO:0000256" key="4">
    <source>
        <dbReference type="SAM" id="MobiDB-lite"/>
    </source>
</evidence>
<feature type="non-terminal residue" evidence="6">
    <location>
        <position position="678"/>
    </location>
</feature>
<dbReference type="PROSITE" id="PS50088">
    <property type="entry name" value="ANK_REPEAT"/>
    <property type="match status" value="4"/>
</dbReference>
<evidence type="ECO:0000313" key="7">
    <source>
        <dbReference type="Proteomes" id="UP000001357"/>
    </source>
</evidence>
<name>A9UYB4_MONBE</name>
<dbReference type="KEGG" id="mbr:MONBRDRAFT_7785"/>
<protein>
    <submittedName>
        <fullName evidence="6">Uncharacterized protein</fullName>
    </submittedName>
</protein>
<organism evidence="6 7">
    <name type="scientific">Monosiga brevicollis</name>
    <name type="common">Choanoflagellate</name>
    <dbReference type="NCBI Taxonomy" id="81824"/>
    <lineage>
        <taxon>Eukaryota</taxon>
        <taxon>Choanoflagellata</taxon>
        <taxon>Craspedida</taxon>
        <taxon>Salpingoecidae</taxon>
        <taxon>Monosiga</taxon>
    </lineage>
</organism>
<feature type="chain" id="PRO_5002744512" evidence="5">
    <location>
        <begin position="26"/>
        <end position="678"/>
    </location>
</feature>
<dbReference type="InterPro" id="IPR002110">
    <property type="entry name" value="Ankyrin_rpt"/>
</dbReference>
<dbReference type="SUPFAM" id="SSF48403">
    <property type="entry name" value="Ankyrin repeat"/>
    <property type="match status" value="1"/>
</dbReference>
<evidence type="ECO:0000256" key="2">
    <source>
        <dbReference type="ARBA" id="ARBA00023043"/>
    </source>
</evidence>